<dbReference type="Proteomes" id="UP001054252">
    <property type="component" value="Unassembled WGS sequence"/>
</dbReference>
<proteinExistence type="predicted"/>
<name>A0AAV5I8U8_9ROSI</name>
<feature type="compositionally biased region" description="Basic and acidic residues" evidence="1">
    <location>
        <begin position="114"/>
        <end position="133"/>
    </location>
</feature>
<gene>
    <name evidence="2" type="ORF">SLEP1_g10690</name>
</gene>
<evidence type="ECO:0000256" key="1">
    <source>
        <dbReference type="SAM" id="MobiDB-lite"/>
    </source>
</evidence>
<protein>
    <submittedName>
        <fullName evidence="2">Uncharacterized protein</fullName>
    </submittedName>
</protein>
<comment type="caution">
    <text evidence="2">The sequence shown here is derived from an EMBL/GenBank/DDBJ whole genome shotgun (WGS) entry which is preliminary data.</text>
</comment>
<feature type="region of interest" description="Disordered" evidence="1">
    <location>
        <begin position="114"/>
        <end position="146"/>
    </location>
</feature>
<organism evidence="2 3">
    <name type="scientific">Rubroshorea leprosula</name>
    <dbReference type="NCBI Taxonomy" id="152421"/>
    <lineage>
        <taxon>Eukaryota</taxon>
        <taxon>Viridiplantae</taxon>
        <taxon>Streptophyta</taxon>
        <taxon>Embryophyta</taxon>
        <taxon>Tracheophyta</taxon>
        <taxon>Spermatophyta</taxon>
        <taxon>Magnoliopsida</taxon>
        <taxon>eudicotyledons</taxon>
        <taxon>Gunneridae</taxon>
        <taxon>Pentapetalae</taxon>
        <taxon>rosids</taxon>
        <taxon>malvids</taxon>
        <taxon>Malvales</taxon>
        <taxon>Dipterocarpaceae</taxon>
        <taxon>Rubroshorea</taxon>
    </lineage>
</organism>
<dbReference type="EMBL" id="BPVZ01000011">
    <property type="protein sequence ID" value="GKU97552.1"/>
    <property type="molecule type" value="Genomic_DNA"/>
</dbReference>
<keyword evidence="3" id="KW-1185">Reference proteome</keyword>
<reference evidence="2 3" key="1">
    <citation type="journal article" date="2021" name="Commun. Biol.">
        <title>The genome of Shorea leprosula (Dipterocarpaceae) highlights the ecological relevance of drought in aseasonal tropical rainforests.</title>
        <authorList>
            <person name="Ng K.K.S."/>
            <person name="Kobayashi M.J."/>
            <person name="Fawcett J.A."/>
            <person name="Hatakeyama M."/>
            <person name="Paape T."/>
            <person name="Ng C.H."/>
            <person name="Ang C.C."/>
            <person name="Tnah L.H."/>
            <person name="Lee C.T."/>
            <person name="Nishiyama T."/>
            <person name="Sese J."/>
            <person name="O'Brien M.J."/>
            <person name="Copetti D."/>
            <person name="Mohd Noor M.I."/>
            <person name="Ong R.C."/>
            <person name="Putra M."/>
            <person name="Sireger I.Z."/>
            <person name="Indrioko S."/>
            <person name="Kosugi Y."/>
            <person name="Izuno A."/>
            <person name="Isagi Y."/>
            <person name="Lee S.L."/>
            <person name="Shimizu K.K."/>
        </authorList>
    </citation>
    <scope>NUCLEOTIDE SEQUENCE [LARGE SCALE GENOMIC DNA]</scope>
    <source>
        <strain evidence="2">214</strain>
    </source>
</reference>
<dbReference type="AlphaFoldDB" id="A0AAV5I8U8"/>
<evidence type="ECO:0000313" key="3">
    <source>
        <dbReference type="Proteomes" id="UP001054252"/>
    </source>
</evidence>
<accession>A0AAV5I8U8</accession>
<feature type="region of interest" description="Disordered" evidence="1">
    <location>
        <begin position="1"/>
        <end position="31"/>
    </location>
</feature>
<feature type="compositionally biased region" description="Gly residues" evidence="1">
    <location>
        <begin position="137"/>
        <end position="146"/>
    </location>
</feature>
<evidence type="ECO:0000313" key="2">
    <source>
        <dbReference type="EMBL" id="GKU97552.1"/>
    </source>
</evidence>
<sequence length="216" mass="24588">MKSPKMSPMYQGKRGRGCSVEPRSTGSRVPTRFQIEAGLNPSQNMSPVRKESFPTKRRYGVRRPRCVIPNERTIVTRSMSTNADCMMVLDERKKHVIVLDDEKKDVIVLDDNEKKDDEAKEEIKGEEKTEAKPLEGPGSGDGLGGLGRLEDWPWTWTYEEEWMWLGKGSGVGCYPHWETMTGVSGLGNLEDSDDDNDPWGFDDIWQLRKIKEIPKP</sequence>